<protein>
    <recommendedName>
        <fullName evidence="2">N-acetyltransferase domain-containing protein</fullName>
    </recommendedName>
</protein>
<evidence type="ECO:0000259" key="2">
    <source>
        <dbReference type="PROSITE" id="PS51186"/>
    </source>
</evidence>
<keyword evidence="1" id="KW-0812">Transmembrane</keyword>
<dbReference type="GO" id="GO:0016747">
    <property type="term" value="F:acyltransferase activity, transferring groups other than amino-acyl groups"/>
    <property type="evidence" value="ECO:0007669"/>
    <property type="project" value="InterPro"/>
</dbReference>
<dbReference type="PROSITE" id="PS51186">
    <property type="entry name" value="GNAT"/>
    <property type="match status" value="1"/>
</dbReference>
<keyword evidence="1" id="KW-1133">Transmembrane helix</keyword>
<feature type="transmembrane region" description="Helical" evidence="1">
    <location>
        <begin position="60"/>
        <end position="80"/>
    </location>
</feature>
<dbReference type="AlphaFoldDB" id="A0A8J4PKZ5"/>
<gene>
    <name evidence="3" type="ORF">CYY_009734</name>
</gene>
<evidence type="ECO:0000256" key="1">
    <source>
        <dbReference type="SAM" id="Phobius"/>
    </source>
</evidence>
<accession>A0A8J4PKZ5</accession>
<keyword evidence="4" id="KW-1185">Reference proteome</keyword>
<sequence length="184" mass="20743">MNIERDHSTKQEIVITEATEAHVDRITEIYNHHILYGVGTFEEEVVDAVEMNKRRVDIQALGLPYLVALIDGVVVGYSYLNYYRTRSAYRFTLEDSIYLDHTQTGKGLGSKLLGQLIKLAKESPKGFRQIVAVVGGSDNDGSINLHKKFGFTNYYCLKSVGFKFNREVDVVFLQLSLQDSPTSA</sequence>
<dbReference type="Gene3D" id="3.40.630.30">
    <property type="match status" value="1"/>
</dbReference>
<dbReference type="PANTHER" id="PTHR43072:SF8">
    <property type="entry name" value="ACYLTRANSFERASE FABY-RELATED"/>
    <property type="match status" value="1"/>
</dbReference>
<dbReference type="EMBL" id="AJWJ01000791">
    <property type="protein sequence ID" value="KAF2068947.1"/>
    <property type="molecule type" value="Genomic_DNA"/>
</dbReference>
<feature type="domain" description="N-acetyltransferase" evidence="2">
    <location>
        <begin position="13"/>
        <end position="178"/>
    </location>
</feature>
<comment type="caution">
    <text evidence="3">The sequence shown here is derived from an EMBL/GenBank/DDBJ whole genome shotgun (WGS) entry which is preliminary data.</text>
</comment>
<reference evidence="3" key="1">
    <citation type="submission" date="2020-01" db="EMBL/GenBank/DDBJ databases">
        <title>Development of genomics and gene disruption for Polysphondylium violaceum indicates a role for the polyketide synthase stlB in stalk morphogenesis.</title>
        <authorList>
            <person name="Narita B."/>
            <person name="Kawabe Y."/>
            <person name="Kin K."/>
            <person name="Saito T."/>
            <person name="Gibbs R."/>
            <person name="Kuspa A."/>
            <person name="Muzny D."/>
            <person name="Queller D."/>
            <person name="Richards S."/>
            <person name="Strassman J."/>
            <person name="Sucgang R."/>
            <person name="Worley K."/>
            <person name="Schaap P."/>
        </authorList>
    </citation>
    <scope>NUCLEOTIDE SEQUENCE</scope>
    <source>
        <strain evidence="3">QSvi11</strain>
    </source>
</reference>
<evidence type="ECO:0000313" key="3">
    <source>
        <dbReference type="EMBL" id="KAF2068947.1"/>
    </source>
</evidence>
<dbReference type="OrthoDB" id="2129362at2759"/>
<dbReference type="Proteomes" id="UP000695562">
    <property type="component" value="Unassembled WGS sequence"/>
</dbReference>
<keyword evidence="1" id="KW-0472">Membrane</keyword>
<organism evidence="3 4">
    <name type="scientific">Polysphondylium violaceum</name>
    <dbReference type="NCBI Taxonomy" id="133409"/>
    <lineage>
        <taxon>Eukaryota</taxon>
        <taxon>Amoebozoa</taxon>
        <taxon>Evosea</taxon>
        <taxon>Eumycetozoa</taxon>
        <taxon>Dictyostelia</taxon>
        <taxon>Dictyosteliales</taxon>
        <taxon>Dictyosteliaceae</taxon>
        <taxon>Polysphondylium</taxon>
    </lineage>
</organism>
<name>A0A8J4PKZ5_9MYCE</name>
<dbReference type="InterPro" id="IPR016181">
    <property type="entry name" value="Acyl_CoA_acyltransferase"/>
</dbReference>
<dbReference type="InterPro" id="IPR000182">
    <property type="entry name" value="GNAT_dom"/>
</dbReference>
<dbReference type="PANTHER" id="PTHR43072">
    <property type="entry name" value="N-ACETYLTRANSFERASE"/>
    <property type="match status" value="1"/>
</dbReference>
<dbReference type="CDD" id="cd04301">
    <property type="entry name" value="NAT_SF"/>
    <property type="match status" value="1"/>
</dbReference>
<dbReference type="SUPFAM" id="SSF55729">
    <property type="entry name" value="Acyl-CoA N-acyltransferases (Nat)"/>
    <property type="match status" value="1"/>
</dbReference>
<dbReference type="Pfam" id="PF00583">
    <property type="entry name" value="Acetyltransf_1"/>
    <property type="match status" value="1"/>
</dbReference>
<evidence type="ECO:0000313" key="4">
    <source>
        <dbReference type="Proteomes" id="UP000695562"/>
    </source>
</evidence>
<proteinExistence type="predicted"/>